<dbReference type="InterPro" id="IPR000792">
    <property type="entry name" value="Tscrpt_reg_LuxR_C"/>
</dbReference>
<evidence type="ECO:0000313" key="6">
    <source>
        <dbReference type="Proteomes" id="UP001519332"/>
    </source>
</evidence>
<evidence type="ECO:0000313" key="5">
    <source>
        <dbReference type="EMBL" id="MBP2330658.1"/>
    </source>
</evidence>
<comment type="caution">
    <text evidence="5">The sequence shown here is derived from an EMBL/GenBank/DDBJ whole genome shotgun (WGS) entry which is preliminary data.</text>
</comment>
<dbReference type="PROSITE" id="PS50043">
    <property type="entry name" value="HTH_LUXR_2"/>
    <property type="match status" value="1"/>
</dbReference>
<dbReference type="Gene3D" id="3.30.450.20">
    <property type="entry name" value="PAS domain"/>
    <property type="match status" value="1"/>
</dbReference>
<dbReference type="InterPro" id="IPR000014">
    <property type="entry name" value="PAS"/>
</dbReference>
<protein>
    <submittedName>
        <fullName evidence="5">DNA-binding CsgD family transcriptional regulator</fullName>
    </submittedName>
</protein>
<dbReference type="Gene3D" id="1.10.10.10">
    <property type="entry name" value="Winged helix-like DNA-binding domain superfamily/Winged helix DNA-binding domain"/>
    <property type="match status" value="1"/>
</dbReference>
<dbReference type="InterPro" id="IPR036388">
    <property type="entry name" value="WH-like_DNA-bd_sf"/>
</dbReference>
<keyword evidence="3" id="KW-0804">Transcription</keyword>
<dbReference type="InterPro" id="IPR016032">
    <property type="entry name" value="Sig_transdc_resp-reg_C-effctor"/>
</dbReference>
<evidence type="ECO:0000259" key="4">
    <source>
        <dbReference type="PROSITE" id="PS50043"/>
    </source>
</evidence>
<dbReference type="Pfam" id="PF00196">
    <property type="entry name" value="GerE"/>
    <property type="match status" value="1"/>
</dbReference>
<organism evidence="5 6">
    <name type="scientific">Kibdelosporangium banguiense</name>
    <dbReference type="NCBI Taxonomy" id="1365924"/>
    <lineage>
        <taxon>Bacteria</taxon>
        <taxon>Bacillati</taxon>
        <taxon>Actinomycetota</taxon>
        <taxon>Actinomycetes</taxon>
        <taxon>Pseudonocardiales</taxon>
        <taxon>Pseudonocardiaceae</taxon>
        <taxon>Kibdelosporangium</taxon>
    </lineage>
</organism>
<dbReference type="PANTHER" id="PTHR44688:SF16">
    <property type="entry name" value="DNA-BINDING TRANSCRIPTIONAL ACTIVATOR DEVR_DOSR"/>
    <property type="match status" value="1"/>
</dbReference>
<dbReference type="GO" id="GO:0003677">
    <property type="term" value="F:DNA binding"/>
    <property type="evidence" value="ECO:0007669"/>
    <property type="project" value="UniProtKB-KW"/>
</dbReference>
<dbReference type="CDD" id="cd06170">
    <property type="entry name" value="LuxR_C_like"/>
    <property type="match status" value="1"/>
</dbReference>
<gene>
    <name evidence="5" type="ORF">JOF56_011043</name>
</gene>
<proteinExistence type="predicted"/>
<feature type="domain" description="HTH luxR-type" evidence="4">
    <location>
        <begin position="115"/>
        <end position="180"/>
    </location>
</feature>
<evidence type="ECO:0000256" key="3">
    <source>
        <dbReference type="ARBA" id="ARBA00023163"/>
    </source>
</evidence>
<reference evidence="5 6" key="1">
    <citation type="submission" date="2021-03" db="EMBL/GenBank/DDBJ databases">
        <title>Sequencing the genomes of 1000 actinobacteria strains.</title>
        <authorList>
            <person name="Klenk H.-P."/>
        </authorList>
    </citation>
    <scope>NUCLEOTIDE SEQUENCE [LARGE SCALE GENOMIC DNA]</scope>
    <source>
        <strain evidence="5 6">DSM 46670</strain>
    </source>
</reference>
<dbReference type="PANTHER" id="PTHR44688">
    <property type="entry name" value="DNA-BINDING TRANSCRIPTIONAL ACTIVATOR DEVR_DOSR"/>
    <property type="match status" value="1"/>
</dbReference>
<dbReference type="SUPFAM" id="SSF55785">
    <property type="entry name" value="PYP-like sensor domain (PAS domain)"/>
    <property type="match status" value="1"/>
</dbReference>
<dbReference type="EMBL" id="JAGINW010000001">
    <property type="protein sequence ID" value="MBP2330658.1"/>
    <property type="molecule type" value="Genomic_DNA"/>
</dbReference>
<evidence type="ECO:0000256" key="1">
    <source>
        <dbReference type="ARBA" id="ARBA00023015"/>
    </source>
</evidence>
<dbReference type="SUPFAM" id="SSF46894">
    <property type="entry name" value="C-terminal effector domain of the bipartite response regulators"/>
    <property type="match status" value="1"/>
</dbReference>
<dbReference type="SMART" id="SM00421">
    <property type="entry name" value="HTH_LUXR"/>
    <property type="match status" value="1"/>
</dbReference>
<dbReference type="CDD" id="cd00130">
    <property type="entry name" value="PAS"/>
    <property type="match status" value="1"/>
</dbReference>
<keyword evidence="2 5" id="KW-0238">DNA-binding</keyword>
<keyword evidence="6" id="KW-1185">Reference proteome</keyword>
<name>A0ABS4U1W6_9PSEU</name>
<keyword evidence="1" id="KW-0805">Transcription regulation</keyword>
<dbReference type="InterPro" id="IPR035965">
    <property type="entry name" value="PAS-like_dom_sf"/>
</dbReference>
<dbReference type="PRINTS" id="PR00038">
    <property type="entry name" value="HTHLUXR"/>
</dbReference>
<dbReference type="Proteomes" id="UP001519332">
    <property type="component" value="Unassembled WGS sequence"/>
</dbReference>
<evidence type="ECO:0000256" key="2">
    <source>
        <dbReference type="ARBA" id="ARBA00023125"/>
    </source>
</evidence>
<sequence length="199" mass="21548">MIPSPGMCGVALARLDSRVRVVEANSWFYKYFEGSPEGVCGRGFYDFVALGARPKLRRQFAALFDRRQSEFTERIATARSVNPADEVQVVGTAVYGDTGQVDSVVVTMQANRLPVRDEVNLLTEMESKVLEGVAAGLSTDKLAPALNLSRGGVEYHVTRLLRKLKAGNRTSLVARAFAEGILMVGSWPPRVGPCAVTAG</sequence>
<dbReference type="RefSeq" id="WP_209647283.1">
    <property type="nucleotide sequence ID" value="NZ_JAGINW010000001.1"/>
</dbReference>
<accession>A0ABS4U1W6</accession>